<dbReference type="RefSeq" id="WP_014428191.1">
    <property type="nucleotide sequence ID" value="NC_017075.1"/>
</dbReference>
<accession>I0HQP1</accession>
<proteinExistence type="predicted"/>
<dbReference type="HOGENOM" id="CLU_1936560_0_0_4"/>
<dbReference type="AlphaFoldDB" id="I0HQP1"/>
<name>I0HQP1_RUBGI</name>
<gene>
    <name evidence="2" type="primary">lfgJ</name>
    <name evidence="2" type="ordered locus">RGE_19870</name>
</gene>
<dbReference type="eggNOG" id="COG3951">
    <property type="taxonomic scope" value="Bacteria"/>
</dbReference>
<dbReference type="STRING" id="983917.RGE_19870"/>
<evidence type="ECO:0000313" key="2">
    <source>
        <dbReference type="EMBL" id="BAL95328.1"/>
    </source>
</evidence>
<sequence>MDAIDPLRRSLAAELPEAAPAPAIDAATRARAEKAAVQFEGYMIGQMLKQARSGLRELNDDESRSRIHDDMQDIADRAVADAMAGSRAFGIADALLRQVLPPEPLKPQAPAVAQPAGQGHPARPANQDPR</sequence>
<feature type="compositionally biased region" description="Low complexity" evidence="1">
    <location>
        <begin position="108"/>
        <end position="122"/>
    </location>
</feature>
<protein>
    <submittedName>
        <fullName evidence="2">Putative LfgJ protein</fullName>
    </submittedName>
</protein>
<feature type="region of interest" description="Disordered" evidence="1">
    <location>
        <begin position="102"/>
        <end position="130"/>
    </location>
</feature>
<evidence type="ECO:0000313" key="3">
    <source>
        <dbReference type="Proteomes" id="UP000007883"/>
    </source>
</evidence>
<keyword evidence="3" id="KW-1185">Reference proteome</keyword>
<dbReference type="KEGG" id="rge:RGE_19870"/>
<reference evidence="2 3" key="1">
    <citation type="journal article" date="2012" name="J. Bacteriol.">
        <title>Complete genome sequence of phototrophic betaproteobacterium Rubrivivax gelatinosus IL144.</title>
        <authorList>
            <person name="Nagashima S."/>
            <person name="Kamimura A."/>
            <person name="Shimizu T."/>
            <person name="Nakamura-isaki S."/>
            <person name="Aono E."/>
            <person name="Sakamoto K."/>
            <person name="Ichikawa N."/>
            <person name="Nakazawa H."/>
            <person name="Sekine M."/>
            <person name="Yamazaki S."/>
            <person name="Fujita N."/>
            <person name="Shimada K."/>
            <person name="Hanada S."/>
            <person name="Nagashima K.V.P."/>
        </authorList>
    </citation>
    <scope>NUCLEOTIDE SEQUENCE [LARGE SCALE GENOMIC DNA]</scope>
    <source>
        <strain evidence="3">NBRC 100245 / IL144</strain>
    </source>
</reference>
<dbReference type="Proteomes" id="UP000007883">
    <property type="component" value="Chromosome"/>
</dbReference>
<evidence type="ECO:0000256" key="1">
    <source>
        <dbReference type="SAM" id="MobiDB-lite"/>
    </source>
</evidence>
<organism evidence="2 3">
    <name type="scientific">Rubrivivax gelatinosus (strain NBRC 100245 / IL144)</name>
    <dbReference type="NCBI Taxonomy" id="983917"/>
    <lineage>
        <taxon>Bacteria</taxon>
        <taxon>Pseudomonadati</taxon>
        <taxon>Pseudomonadota</taxon>
        <taxon>Betaproteobacteria</taxon>
        <taxon>Burkholderiales</taxon>
        <taxon>Sphaerotilaceae</taxon>
        <taxon>Rubrivivax</taxon>
    </lineage>
</organism>
<dbReference type="EMBL" id="AP012320">
    <property type="protein sequence ID" value="BAL95328.1"/>
    <property type="molecule type" value="Genomic_DNA"/>
</dbReference>
<dbReference type="PATRIC" id="fig|983917.3.peg.1917"/>